<feature type="chain" id="PRO_5004672655" evidence="1">
    <location>
        <begin position="23"/>
        <end position="331"/>
    </location>
</feature>
<organism evidence="2 3">
    <name type="scientific">Eimeria mitis</name>
    <dbReference type="NCBI Taxonomy" id="44415"/>
    <lineage>
        <taxon>Eukaryota</taxon>
        <taxon>Sar</taxon>
        <taxon>Alveolata</taxon>
        <taxon>Apicomplexa</taxon>
        <taxon>Conoidasida</taxon>
        <taxon>Coccidia</taxon>
        <taxon>Eucoccidiorida</taxon>
        <taxon>Eimeriorina</taxon>
        <taxon>Eimeriidae</taxon>
        <taxon>Eimeria</taxon>
    </lineage>
</organism>
<protein>
    <submittedName>
        <fullName evidence="2">SAG family member</fullName>
    </submittedName>
</protein>
<accession>U6JWX0</accession>
<reference evidence="2" key="1">
    <citation type="submission" date="2013-10" db="EMBL/GenBank/DDBJ databases">
        <title>Genomic analysis of the causative agents of coccidiosis in chickens.</title>
        <authorList>
            <person name="Reid A.J."/>
            <person name="Blake D."/>
            <person name="Billington K."/>
            <person name="Browne H."/>
            <person name="Dunn M."/>
            <person name="Hung S."/>
            <person name="Kawahara F."/>
            <person name="Miranda-Saavedra D."/>
            <person name="Mourier T."/>
            <person name="Nagra H."/>
            <person name="Otto T.D."/>
            <person name="Rawlings N."/>
            <person name="Sanchez A."/>
            <person name="Sanders M."/>
            <person name="Subramaniam C."/>
            <person name="Tay Y."/>
            <person name="Dear P."/>
            <person name="Doerig C."/>
            <person name="Gruber A."/>
            <person name="Parkinson J."/>
            <person name="Shirley M."/>
            <person name="Wan K.L."/>
            <person name="Berriman M."/>
            <person name="Tomley F."/>
            <person name="Pain A."/>
        </authorList>
    </citation>
    <scope>NUCLEOTIDE SEQUENCE [LARGE SCALE GENOMIC DNA]</scope>
    <source>
        <strain evidence="2">Houghton</strain>
    </source>
</reference>
<dbReference type="RefSeq" id="XP_013351126.1">
    <property type="nucleotide sequence ID" value="XM_013495672.1"/>
</dbReference>
<dbReference type="Proteomes" id="UP000030744">
    <property type="component" value="Unassembled WGS sequence"/>
</dbReference>
<keyword evidence="1" id="KW-0732">Signal</keyword>
<dbReference type="InterPro" id="IPR021288">
    <property type="entry name" value="Surface_antigen"/>
</dbReference>
<evidence type="ECO:0000313" key="2">
    <source>
        <dbReference type="EMBL" id="CDJ28552.1"/>
    </source>
</evidence>
<proteinExistence type="predicted"/>
<gene>
    <name evidence="2" type="ORF">EMH_0041850</name>
</gene>
<dbReference type="GeneID" id="25378907"/>
<dbReference type="AlphaFoldDB" id="U6JWX0"/>
<evidence type="ECO:0000313" key="3">
    <source>
        <dbReference type="Proteomes" id="UP000030744"/>
    </source>
</evidence>
<feature type="signal peptide" evidence="1">
    <location>
        <begin position="1"/>
        <end position="22"/>
    </location>
</feature>
<reference evidence="2" key="2">
    <citation type="submission" date="2013-10" db="EMBL/GenBank/DDBJ databases">
        <authorList>
            <person name="Aslett M."/>
        </authorList>
    </citation>
    <scope>NUCLEOTIDE SEQUENCE [LARGE SCALE GENOMIC DNA]</scope>
    <source>
        <strain evidence="2">Houghton</strain>
    </source>
</reference>
<sequence>MAPLKLLTVVSSSLLLLAKANGGPTADQTTYNVALGEEGKCLAEVNAARVAAGFSELAQAAEPTSRLPKGGDFPQVDQPKWAWEPVCEALIPTKTKSKRTADANDKAEFQSGTYAYLPIDDANSVDCKAVVDKWKDAYSNFDGLGDQPKWAWKPVCEALIPTTEKSRSTRNSEDAADFQSGTYAYLPIDDPNSVDCKAVVDKWKDAYSNFDGLPPAKKGEDNLYDNQENVSFVALYNPTDKATADCRVVTCTKKTSAAQASRGTDGAGQSTETEASALICMTAPDVLADEQKAPFTDEQWEQIVTALEGSASAVAPGVVGFALAIVGLSML</sequence>
<dbReference type="VEuPathDB" id="ToxoDB:EMH_0041850"/>
<name>U6JWX0_9EIME</name>
<keyword evidence="3" id="KW-1185">Reference proteome</keyword>
<dbReference type="EMBL" id="HG681427">
    <property type="protein sequence ID" value="CDJ28552.1"/>
    <property type="molecule type" value="Genomic_DNA"/>
</dbReference>
<evidence type="ECO:0000256" key="1">
    <source>
        <dbReference type="SAM" id="SignalP"/>
    </source>
</evidence>
<dbReference type="Pfam" id="PF11054">
    <property type="entry name" value="Surface_antigen"/>
    <property type="match status" value="2"/>
</dbReference>